<comment type="caution">
    <text evidence="2">The sequence shown here is derived from an EMBL/GenBank/DDBJ whole genome shotgun (WGS) entry which is preliminary data.</text>
</comment>
<protein>
    <submittedName>
        <fullName evidence="2">Uncharacterized protein</fullName>
    </submittedName>
</protein>
<name>A0AA39I4W9_9BILA</name>
<feature type="chain" id="PRO_5041434845" evidence="1">
    <location>
        <begin position="24"/>
        <end position="204"/>
    </location>
</feature>
<dbReference type="Proteomes" id="UP001175271">
    <property type="component" value="Unassembled WGS sequence"/>
</dbReference>
<feature type="signal peptide" evidence="1">
    <location>
        <begin position="1"/>
        <end position="23"/>
    </location>
</feature>
<proteinExistence type="predicted"/>
<keyword evidence="3" id="KW-1185">Reference proteome</keyword>
<sequence length="204" mass="22883">MPCRVLLGAIVVALLLLASRLSTTIIEEHHRRQEDKRKEENAKECRHVAKKTIDTLRVEMVRTFPPLSWIPLSTSINFVPNACALNTFLADCFVPPAESVCFQELPRTRDSIDSTIATMDYRSVCNSDDSQRIAEMGRRIELVFKSVAEAKRLRARCCGFFARAGECGITPFHVGRRAKNLSVADVNALFENEARALFGVSQAR</sequence>
<evidence type="ECO:0000256" key="1">
    <source>
        <dbReference type="SAM" id="SignalP"/>
    </source>
</evidence>
<dbReference type="AlphaFoldDB" id="A0AA39I4W9"/>
<gene>
    <name evidence="2" type="ORF">QR680_012474</name>
</gene>
<dbReference type="EMBL" id="JAUCMV010000002">
    <property type="protein sequence ID" value="KAK0416424.1"/>
    <property type="molecule type" value="Genomic_DNA"/>
</dbReference>
<evidence type="ECO:0000313" key="2">
    <source>
        <dbReference type="EMBL" id="KAK0416424.1"/>
    </source>
</evidence>
<organism evidence="2 3">
    <name type="scientific">Steinernema hermaphroditum</name>
    <dbReference type="NCBI Taxonomy" id="289476"/>
    <lineage>
        <taxon>Eukaryota</taxon>
        <taxon>Metazoa</taxon>
        <taxon>Ecdysozoa</taxon>
        <taxon>Nematoda</taxon>
        <taxon>Chromadorea</taxon>
        <taxon>Rhabditida</taxon>
        <taxon>Tylenchina</taxon>
        <taxon>Panagrolaimomorpha</taxon>
        <taxon>Strongyloidoidea</taxon>
        <taxon>Steinernematidae</taxon>
        <taxon>Steinernema</taxon>
    </lineage>
</organism>
<evidence type="ECO:0000313" key="3">
    <source>
        <dbReference type="Proteomes" id="UP001175271"/>
    </source>
</evidence>
<reference evidence="2" key="1">
    <citation type="submission" date="2023-06" db="EMBL/GenBank/DDBJ databases">
        <title>Genomic analysis of the entomopathogenic nematode Steinernema hermaphroditum.</title>
        <authorList>
            <person name="Schwarz E.M."/>
            <person name="Heppert J.K."/>
            <person name="Baniya A."/>
            <person name="Schwartz H.T."/>
            <person name="Tan C.-H."/>
            <person name="Antoshechkin I."/>
            <person name="Sternberg P.W."/>
            <person name="Goodrich-Blair H."/>
            <person name="Dillman A.R."/>
        </authorList>
    </citation>
    <scope>NUCLEOTIDE SEQUENCE</scope>
    <source>
        <strain evidence="2">PS9179</strain>
        <tissue evidence="2">Whole animal</tissue>
    </source>
</reference>
<accession>A0AA39I4W9</accession>
<keyword evidence="1" id="KW-0732">Signal</keyword>